<feature type="transmembrane region" description="Helical" evidence="1">
    <location>
        <begin position="138"/>
        <end position="154"/>
    </location>
</feature>
<protein>
    <submittedName>
        <fullName evidence="2">Putative MFS family arabinose efflux permease</fullName>
    </submittedName>
</protein>
<keyword evidence="3" id="KW-1185">Reference proteome</keyword>
<dbReference type="SUPFAM" id="SSF103473">
    <property type="entry name" value="MFS general substrate transporter"/>
    <property type="match status" value="1"/>
</dbReference>
<evidence type="ECO:0000313" key="3">
    <source>
        <dbReference type="Proteomes" id="UP000571950"/>
    </source>
</evidence>
<evidence type="ECO:0000256" key="1">
    <source>
        <dbReference type="SAM" id="Phobius"/>
    </source>
</evidence>
<sequence>MSEERHVAPSMAMAVACGAMLNLGYMSLWLQPAVIGEITGVRHIPVDLAGVIATGETLTVSGVLLLAFRWKGRIAYRAVGLAGLMITALATLACFVADGFVSLLVARLVAAIGFGLMLVVPNLALASFERTDLMFGRLYTLNLLWSALLVYAMPWVERLGFGPAPFVGYLLSCALMLPLFLLMPAAAASRSMRKEDVAAFGAEARKIVSRLAFGSAAVGLGFGLVWAFFVLLGQKAGMAKGDAITASSLSLLGAFLGSALASQSRFFAITLPIFRVALFAAAASLLCIALSSPPPVFVAAGMIAMFGMYFFFPTVLGAAGKIDDTGRSVALINGSLSTLSAIGPLIGGVILAQGGRYLLGFLAAGAVCVAIIAFETVLRRGNERNASAAKLGAGNVPEASR</sequence>
<accession>A0A7W6BCM2</accession>
<dbReference type="PROSITE" id="PS51257">
    <property type="entry name" value="PROKAR_LIPOPROTEIN"/>
    <property type="match status" value="1"/>
</dbReference>
<dbReference type="Gene3D" id="1.20.1250.20">
    <property type="entry name" value="MFS general substrate transporter like domains"/>
    <property type="match status" value="1"/>
</dbReference>
<keyword evidence="1" id="KW-0812">Transmembrane</keyword>
<keyword evidence="1" id="KW-1133">Transmembrane helix</keyword>
<feature type="transmembrane region" description="Helical" evidence="1">
    <location>
        <begin position="357"/>
        <end position="378"/>
    </location>
</feature>
<feature type="transmembrane region" description="Helical" evidence="1">
    <location>
        <begin position="273"/>
        <end position="291"/>
    </location>
</feature>
<dbReference type="RefSeq" id="WP_188069989.1">
    <property type="nucleotide sequence ID" value="NZ_BSPS01000032.1"/>
</dbReference>
<dbReference type="Proteomes" id="UP000571950">
    <property type="component" value="Unassembled WGS sequence"/>
</dbReference>
<feature type="transmembrane region" description="Helical" evidence="1">
    <location>
        <begin position="243"/>
        <end position="261"/>
    </location>
</feature>
<feature type="transmembrane region" description="Helical" evidence="1">
    <location>
        <begin position="330"/>
        <end position="351"/>
    </location>
</feature>
<organism evidence="2 3">
    <name type="scientific">Sphingobium jiangsuense</name>
    <dbReference type="NCBI Taxonomy" id="870476"/>
    <lineage>
        <taxon>Bacteria</taxon>
        <taxon>Pseudomonadati</taxon>
        <taxon>Pseudomonadota</taxon>
        <taxon>Alphaproteobacteria</taxon>
        <taxon>Sphingomonadales</taxon>
        <taxon>Sphingomonadaceae</taxon>
        <taxon>Sphingobium</taxon>
    </lineage>
</organism>
<feature type="transmembrane region" description="Helical" evidence="1">
    <location>
        <begin position="297"/>
        <end position="318"/>
    </location>
</feature>
<feature type="transmembrane region" description="Helical" evidence="1">
    <location>
        <begin position="207"/>
        <end position="231"/>
    </location>
</feature>
<comment type="caution">
    <text evidence="2">The sequence shown here is derived from an EMBL/GenBank/DDBJ whole genome shotgun (WGS) entry which is preliminary data.</text>
</comment>
<gene>
    <name evidence="2" type="ORF">GGR43_000100</name>
</gene>
<dbReference type="InterPro" id="IPR036259">
    <property type="entry name" value="MFS_trans_sf"/>
</dbReference>
<proteinExistence type="predicted"/>
<dbReference type="AlphaFoldDB" id="A0A7W6BCM2"/>
<evidence type="ECO:0000313" key="2">
    <source>
        <dbReference type="EMBL" id="MBB3924406.1"/>
    </source>
</evidence>
<feature type="transmembrane region" description="Helical" evidence="1">
    <location>
        <begin position="48"/>
        <end position="68"/>
    </location>
</feature>
<feature type="transmembrane region" description="Helical" evidence="1">
    <location>
        <begin position="75"/>
        <end position="98"/>
    </location>
</feature>
<name>A0A7W6BCM2_9SPHN</name>
<keyword evidence="1" id="KW-0472">Membrane</keyword>
<reference evidence="2 3" key="1">
    <citation type="submission" date="2020-08" db="EMBL/GenBank/DDBJ databases">
        <title>Genomic Encyclopedia of Type Strains, Phase IV (KMG-IV): sequencing the most valuable type-strain genomes for metagenomic binning, comparative biology and taxonomic classification.</title>
        <authorList>
            <person name="Goeker M."/>
        </authorList>
    </citation>
    <scope>NUCLEOTIDE SEQUENCE [LARGE SCALE GENOMIC DNA]</scope>
    <source>
        <strain evidence="2 3">DSM 26189</strain>
    </source>
</reference>
<dbReference type="EMBL" id="JACIDT010000001">
    <property type="protein sequence ID" value="MBB3924406.1"/>
    <property type="molecule type" value="Genomic_DNA"/>
</dbReference>
<feature type="transmembrane region" description="Helical" evidence="1">
    <location>
        <begin position="166"/>
        <end position="186"/>
    </location>
</feature>
<feature type="transmembrane region" description="Helical" evidence="1">
    <location>
        <begin position="104"/>
        <end position="126"/>
    </location>
</feature>
<feature type="transmembrane region" description="Helical" evidence="1">
    <location>
        <begin position="7"/>
        <end position="28"/>
    </location>
</feature>